<protein>
    <submittedName>
        <fullName evidence="1">Uncharacterized protein</fullName>
    </submittedName>
</protein>
<evidence type="ECO:0000313" key="2">
    <source>
        <dbReference type="Proteomes" id="UP000019194"/>
    </source>
</evidence>
<sequence>MMLTRHLLQQKITLLEPFYEDQTAAFAVSVARELLLYMDKN</sequence>
<dbReference type="EMBL" id="CBWP010000067">
    <property type="protein sequence ID" value="CDL40022.1"/>
    <property type="molecule type" value="Genomic_DNA"/>
</dbReference>
<organism evidence="1 2">
    <name type="scientific">Citrobacter freundii</name>
    <dbReference type="NCBI Taxonomy" id="546"/>
    <lineage>
        <taxon>Bacteria</taxon>
        <taxon>Pseudomonadati</taxon>
        <taxon>Pseudomonadota</taxon>
        <taxon>Gammaproteobacteria</taxon>
        <taxon>Enterobacterales</taxon>
        <taxon>Enterobacteriaceae</taxon>
        <taxon>Citrobacter</taxon>
        <taxon>Citrobacter freundii complex</taxon>
    </lineage>
</organism>
<reference evidence="1 2" key="1">
    <citation type="submission" date="2013-10" db="EMBL/GenBank/DDBJ databases">
        <title>Antibiotic resistance diversity of beta-lactamase producers in the General Hospital Vienna.</title>
        <authorList>
            <person name="Barisic I."/>
            <person name="Mitteregger D."/>
            <person name="Hirschl A.M."/>
            <person name="Noehammer C."/>
            <person name="Wiesinger-Mayr H."/>
        </authorList>
    </citation>
    <scope>NUCLEOTIDE SEQUENCE [LARGE SCALE GENOMIC DNA]</scope>
    <source>
        <strain evidence="1 2">ISC11</strain>
    </source>
</reference>
<dbReference type="AlphaFoldDB" id="A0A7G2ITG1"/>
<evidence type="ECO:0000313" key="1">
    <source>
        <dbReference type="EMBL" id="CDL40022.1"/>
    </source>
</evidence>
<accession>A0A7G2ITG1</accession>
<name>A0A7G2ITG1_CITFR</name>
<comment type="caution">
    <text evidence="1">The sequence shown here is derived from an EMBL/GenBank/DDBJ whole genome shotgun (WGS) entry which is preliminary data.</text>
</comment>
<dbReference type="Proteomes" id="UP000019194">
    <property type="component" value="Unassembled WGS sequence"/>
</dbReference>
<proteinExistence type="predicted"/>